<comment type="similarity">
    <text evidence="1">Belongs to the 'phage' integrase family.</text>
</comment>
<dbReference type="InterPro" id="IPR044068">
    <property type="entry name" value="CB"/>
</dbReference>
<evidence type="ECO:0000313" key="9">
    <source>
        <dbReference type="Proteomes" id="UP000484076"/>
    </source>
</evidence>
<dbReference type="InterPro" id="IPR050808">
    <property type="entry name" value="Phage_Integrase"/>
</dbReference>
<comment type="caution">
    <text evidence="8">The sequence shown here is derived from an EMBL/GenBank/DDBJ whole genome shotgun (WGS) entry which is preliminary data.</text>
</comment>
<evidence type="ECO:0000259" key="6">
    <source>
        <dbReference type="PROSITE" id="PS51898"/>
    </source>
</evidence>
<gene>
    <name evidence="8" type="ORF">GEU84_000540</name>
</gene>
<name>A0A8X8GR82_9RHOB</name>
<protein>
    <submittedName>
        <fullName evidence="8">Tyrosine-type recombinase/integrase</fullName>
    </submittedName>
</protein>
<organism evidence="8 9">
    <name type="scientific">Fertoeibacter niger</name>
    <dbReference type="NCBI Taxonomy" id="2656921"/>
    <lineage>
        <taxon>Bacteria</taxon>
        <taxon>Pseudomonadati</taxon>
        <taxon>Pseudomonadota</taxon>
        <taxon>Alphaproteobacteria</taxon>
        <taxon>Rhodobacterales</taxon>
        <taxon>Paracoccaceae</taxon>
        <taxon>Fertoeibacter</taxon>
    </lineage>
</organism>
<dbReference type="Pfam" id="PF00589">
    <property type="entry name" value="Phage_integrase"/>
    <property type="match status" value="1"/>
</dbReference>
<evidence type="ECO:0000256" key="4">
    <source>
        <dbReference type="ARBA" id="ARBA00023172"/>
    </source>
</evidence>
<dbReference type="EMBL" id="WHUT02000001">
    <property type="protein sequence ID" value="NUB42858.1"/>
    <property type="molecule type" value="Genomic_DNA"/>
</dbReference>
<dbReference type="PANTHER" id="PTHR30629">
    <property type="entry name" value="PROPHAGE INTEGRASE"/>
    <property type="match status" value="1"/>
</dbReference>
<dbReference type="PANTHER" id="PTHR30629:SF2">
    <property type="entry name" value="PROPHAGE INTEGRASE INTS-RELATED"/>
    <property type="match status" value="1"/>
</dbReference>
<evidence type="ECO:0000256" key="5">
    <source>
        <dbReference type="PROSITE-ProRule" id="PRU01248"/>
    </source>
</evidence>
<dbReference type="Gene3D" id="1.10.150.130">
    <property type="match status" value="1"/>
</dbReference>
<dbReference type="InterPro" id="IPR002104">
    <property type="entry name" value="Integrase_catalytic"/>
</dbReference>
<dbReference type="GO" id="GO:0003677">
    <property type="term" value="F:DNA binding"/>
    <property type="evidence" value="ECO:0007669"/>
    <property type="project" value="UniProtKB-UniRule"/>
</dbReference>
<keyword evidence="3 5" id="KW-0238">DNA-binding</keyword>
<proteinExistence type="inferred from homology"/>
<keyword evidence="9" id="KW-1185">Reference proteome</keyword>
<keyword evidence="4" id="KW-0233">DNA recombination</keyword>
<dbReference type="SUPFAM" id="SSF56349">
    <property type="entry name" value="DNA breaking-rejoining enzymes"/>
    <property type="match status" value="1"/>
</dbReference>
<sequence length="349" mass="40081">MTRLPVKPRLEWKEVRGKLVPRHRKVWTEGGKRREKVITLDWKGDLQELDRLYWLCERGQHEGQKPKAPEHSWQAVVIAWRKDPRIQRKLSDSTKKSYRHTMDAILEKNAGKAVSETSRQHVRAIHDKLADTPRKADHMIQVIRLLWNFAKDKLDWPLGDNPAAKIDLYGKTREFEPWPDWLINALPSAPADVRTAAELILGTGQRPSAAIAMRHDDFDGDEMSVSDEKGDERFSVYCPVRLRQFVGSIRKTGAYLLAKNLTQPLGYSAVEKQFRDWRETLGEKAKPFSMHGLRKLAIVQLAEAGCSDAEIQAVTNQSAAMVAFYRQKASRKKLSKAAQNRRDQNRNET</sequence>
<evidence type="ECO:0000259" key="7">
    <source>
        <dbReference type="PROSITE" id="PS51900"/>
    </source>
</evidence>
<accession>A0A8X8GR82</accession>
<dbReference type="InterPro" id="IPR010998">
    <property type="entry name" value="Integrase_recombinase_N"/>
</dbReference>
<dbReference type="InterPro" id="IPR011010">
    <property type="entry name" value="DNA_brk_join_enz"/>
</dbReference>
<dbReference type="GO" id="GO:0006310">
    <property type="term" value="P:DNA recombination"/>
    <property type="evidence" value="ECO:0007669"/>
    <property type="project" value="UniProtKB-KW"/>
</dbReference>
<evidence type="ECO:0000313" key="8">
    <source>
        <dbReference type="EMBL" id="NUB42858.1"/>
    </source>
</evidence>
<dbReference type="Proteomes" id="UP000484076">
    <property type="component" value="Unassembled WGS sequence"/>
</dbReference>
<dbReference type="PROSITE" id="PS51898">
    <property type="entry name" value="TYR_RECOMBINASE"/>
    <property type="match status" value="1"/>
</dbReference>
<evidence type="ECO:0000256" key="1">
    <source>
        <dbReference type="ARBA" id="ARBA00008857"/>
    </source>
</evidence>
<dbReference type="PROSITE" id="PS51900">
    <property type="entry name" value="CB"/>
    <property type="match status" value="1"/>
</dbReference>
<dbReference type="RefSeq" id="WP_152823558.1">
    <property type="nucleotide sequence ID" value="NZ_WHUT02000001.1"/>
</dbReference>
<dbReference type="GO" id="GO:0015074">
    <property type="term" value="P:DNA integration"/>
    <property type="evidence" value="ECO:0007669"/>
    <property type="project" value="UniProtKB-KW"/>
</dbReference>
<dbReference type="InterPro" id="IPR013762">
    <property type="entry name" value="Integrase-like_cat_sf"/>
</dbReference>
<keyword evidence="2" id="KW-0229">DNA integration</keyword>
<evidence type="ECO:0000256" key="3">
    <source>
        <dbReference type="ARBA" id="ARBA00023125"/>
    </source>
</evidence>
<evidence type="ECO:0000256" key="2">
    <source>
        <dbReference type="ARBA" id="ARBA00022908"/>
    </source>
</evidence>
<reference evidence="8" key="1">
    <citation type="submission" date="2020-05" db="EMBL/GenBank/DDBJ databases">
        <title>Fertoebacter nigrum gen. nov., sp. nov., a new member of the family Rhodobacteraceae.</title>
        <authorList>
            <person name="Szuroczki S."/>
            <person name="Abbaszade G."/>
            <person name="Buni D."/>
            <person name="Schumann P."/>
            <person name="Toth E."/>
        </authorList>
    </citation>
    <scope>NUCLEOTIDE SEQUENCE</scope>
    <source>
        <strain evidence="8">RG-N-1a</strain>
    </source>
</reference>
<dbReference type="Gene3D" id="1.10.443.10">
    <property type="entry name" value="Intergrase catalytic core"/>
    <property type="match status" value="1"/>
</dbReference>
<feature type="domain" description="Core-binding (CB)" evidence="7">
    <location>
        <begin position="71"/>
        <end position="151"/>
    </location>
</feature>
<feature type="domain" description="Tyr recombinase" evidence="6">
    <location>
        <begin position="173"/>
        <end position="339"/>
    </location>
</feature>
<dbReference type="AlphaFoldDB" id="A0A8X8GR82"/>